<evidence type="ECO:0008006" key="2">
    <source>
        <dbReference type="Google" id="ProtNLM"/>
    </source>
</evidence>
<name>A0A699UXK8_TANCI</name>
<evidence type="ECO:0000313" key="1">
    <source>
        <dbReference type="EMBL" id="GFD27280.1"/>
    </source>
</evidence>
<accession>A0A699UXK8</accession>
<sequence length="120" mass="14043">MELYMLNRQHGWMILESIESGPLLWPSIEENGVTRLKKYSELLPIEAIQADCNVKATSIILQGLPLEVYALVSTHKVAKELWERIQMLMQGTSLTKQKREYKLYDEFDKFAYRKGESLYD</sequence>
<dbReference type="EMBL" id="BKCJ011375709">
    <property type="protein sequence ID" value="GFD27280.1"/>
    <property type="molecule type" value="Genomic_DNA"/>
</dbReference>
<dbReference type="AlphaFoldDB" id="A0A699UXK8"/>
<comment type="caution">
    <text evidence="1">The sequence shown here is derived from an EMBL/GenBank/DDBJ whole genome shotgun (WGS) entry which is preliminary data.</text>
</comment>
<reference evidence="1" key="1">
    <citation type="journal article" date="2019" name="Sci. Rep.">
        <title>Draft genome of Tanacetum cinerariifolium, the natural source of mosquito coil.</title>
        <authorList>
            <person name="Yamashiro T."/>
            <person name="Shiraishi A."/>
            <person name="Satake H."/>
            <person name="Nakayama K."/>
        </authorList>
    </citation>
    <scope>NUCLEOTIDE SEQUENCE</scope>
</reference>
<proteinExistence type="predicted"/>
<feature type="non-terminal residue" evidence="1">
    <location>
        <position position="120"/>
    </location>
</feature>
<organism evidence="1">
    <name type="scientific">Tanacetum cinerariifolium</name>
    <name type="common">Dalmatian daisy</name>
    <name type="synonym">Chrysanthemum cinerariifolium</name>
    <dbReference type="NCBI Taxonomy" id="118510"/>
    <lineage>
        <taxon>Eukaryota</taxon>
        <taxon>Viridiplantae</taxon>
        <taxon>Streptophyta</taxon>
        <taxon>Embryophyta</taxon>
        <taxon>Tracheophyta</taxon>
        <taxon>Spermatophyta</taxon>
        <taxon>Magnoliopsida</taxon>
        <taxon>eudicotyledons</taxon>
        <taxon>Gunneridae</taxon>
        <taxon>Pentapetalae</taxon>
        <taxon>asterids</taxon>
        <taxon>campanulids</taxon>
        <taxon>Asterales</taxon>
        <taxon>Asteraceae</taxon>
        <taxon>Asteroideae</taxon>
        <taxon>Anthemideae</taxon>
        <taxon>Anthemidinae</taxon>
        <taxon>Tanacetum</taxon>
    </lineage>
</organism>
<protein>
    <recommendedName>
        <fullName evidence="2">Integrase, catalytic region, zinc finger, CCHC-type, peptidase aspartic, catalytic</fullName>
    </recommendedName>
</protein>
<gene>
    <name evidence="1" type="ORF">Tci_899249</name>
</gene>